<dbReference type="PANTHER" id="PTHR36846">
    <property type="entry name" value="PROTEIN VIAA"/>
    <property type="match status" value="1"/>
</dbReference>
<feature type="compositionally biased region" description="Low complexity" evidence="1">
    <location>
        <begin position="442"/>
        <end position="458"/>
    </location>
</feature>
<dbReference type="Pfam" id="PF13519">
    <property type="entry name" value="VWA_2"/>
    <property type="match status" value="1"/>
</dbReference>
<dbReference type="PANTHER" id="PTHR36846:SF1">
    <property type="entry name" value="PROTEIN VIAA"/>
    <property type="match status" value="1"/>
</dbReference>
<evidence type="ECO:0000313" key="4">
    <source>
        <dbReference type="Proteomes" id="UP000232323"/>
    </source>
</evidence>
<feature type="compositionally biased region" description="Acidic residues" evidence="1">
    <location>
        <begin position="204"/>
        <end position="216"/>
    </location>
</feature>
<feature type="region of interest" description="Disordered" evidence="1">
    <location>
        <begin position="361"/>
        <end position="388"/>
    </location>
</feature>
<dbReference type="AlphaFoldDB" id="A0A250WX52"/>
<dbReference type="OrthoDB" id="47330at2759"/>
<evidence type="ECO:0000256" key="1">
    <source>
        <dbReference type="SAM" id="MobiDB-lite"/>
    </source>
</evidence>
<gene>
    <name evidence="3" type="ORF">CEUSTIGMA_g2646.t1</name>
</gene>
<dbReference type="SUPFAM" id="SSF53300">
    <property type="entry name" value="vWA-like"/>
    <property type="match status" value="1"/>
</dbReference>
<evidence type="ECO:0000313" key="3">
    <source>
        <dbReference type="EMBL" id="GAX75202.1"/>
    </source>
</evidence>
<dbReference type="EMBL" id="BEGY01000011">
    <property type="protein sequence ID" value="GAX75202.1"/>
    <property type="molecule type" value="Genomic_DNA"/>
</dbReference>
<sequence length="728" mass="80690">MILSRIPPDRAPGLRSIHRASDKSYKRNVNLWRVTPKPGVLSSSDDAPIFSRDLLGSTWSNRGRLSDDMLSTLMTLPGTRGMSELRDRAEALTKWKIALQRGTLPRLEDVQWPQEPFKTKFADALRNLEMPRFTRRYPAILDTLIKQMLNLVEDFETKLTEEEMKQHKRQQQQQKQKQNSMMQPSRQQQEKEDDEHQDQQSGDGGEDGEDGQEGQEGEAGGQGDDKEMPDLDEDMMEKMQDMMDDASMQGGKGGDKKLNIKLDQSEGMVDKREDQELSSKRIEKMTEDIVKGFEQQMSEVVSNLDAGEMAFDDLNAMLEGSEGFDMAAGVWKKSGWKELNDLRKILEECVELRDLVRQLGRGGGKGPLRRAPEQIHRPGAPPGVLRSPLQPEEVWGLTRSGDLSTMLPSEMALLAHGWPRKVREDGVVPAGSTAVPAGTRTPPSRHNNAPAASASRASGVSLESAEQAGSREGQALGADASSSHREAVGDSLGMEASVSSGEFDLQEYYLPGAHAARMLHRVRKAERMLMSYERTGWLDDQPSVVTSRMEIRPAAELGPIILCLDTSGSMSGAREIVAKALALECLRGALRQRRSCFLYAFSGPSDVQELELKADSDSLGKLLDFLSCSFSGGTDVDKPLELSLERLKTNEWSQADILMVTDGEIPRPGTEILNTIKAMHDDSGLEVHGLLVSRQISEAMKQLCTQIHVFKSWTAVGGKDHMYNGQLM</sequence>
<reference evidence="3 4" key="1">
    <citation type="submission" date="2017-08" db="EMBL/GenBank/DDBJ databases">
        <title>Acidophilic green algal genome provides insights into adaptation to an acidic environment.</title>
        <authorList>
            <person name="Hirooka S."/>
            <person name="Hirose Y."/>
            <person name="Kanesaki Y."/>
            <person name="Higuchi S."/>
            <person name="Fujiwara T."/>
            <person name="Onuma R."/>
            <person name="Era A."/>
            <person name="Ohbayashi R."/>
            <person name="Uzuka A."/>
            <person name="Nozaki H."/>
            <person name="Yoshikawa H."/>
            <person name="Miyagishima S.Y."/>
        </authorList>
    </citation>
    <scope>NUCLEOTIDE SEQUENCE [LARGE SCALE GENOMIC DNA]</scope>
    <source>
        <strain evidence="3 4">NIES-2499</strain>
    </source>
</reference>
<dbReference type="InterPro" id="IPR002035">
    <property type="entry name" value="VWF_A"/>
</dbReference>
<feature type="domain" description="VWFA" evidence="2">
    <location>
        <begin position="560"/>
        <end position="664"/>
    </location>
</feature>
<comment type="caution">
    <text evidence="3">The sequence shown here is derived from an EMBL/GenBank/DDBJ whole genome shotgun (WGS) entry which is preliminary data.</text>
</comment>
<feature type="region of interest" description="Disordered" evidence="1">
    <location>
        <begin position="429"/>
        <end position="488"/>
    </location>
</feature>
<dbReference type="Gene3D" id="3.40.50.410">
    <property type="entry name" value="von Willebrand factor, type A domain"/>
    <property type="match status" value="1"/>
</dbReference>
<keyword evidence="4" id="KW-1185">Reference proteome</keyword>
<dbReference type="InterPro" id="IPR036465">
    <property type="entry name" value="vWFA_dom_sf"/>
</dbReference>
<dbReference type="Proteomes" id="UP000232323">
    <property type="component" value="Unassembled WGS sequence"/>
</dbReference>
<accession>A0A250WX52</accession>
<proteinExistence type="predicted"/>
<organism evidence="3 4">
    <name type="scientific">Chlamydomonas eustigma</name>
    <dbReference type="NCBI Taxonomy" id="1157962"/>
    <lineage>
        <taxon>Eukaryota</taxon>
        <taxon>Viridiplantae</taxon>
        <taxon>Chlorophyta</taxon>
        <taxon>core chlorophytes</taxon>
        <taxon>Chlorophyceae</taxon>
        <taxon>CS clade</taxon>
        <taxon>Chlamydomonadales</taxon>
        <taxon>Chlamydomonadaceae</taxon>
        <taxon>Chlamydomonas</taxon>
    </lineage>
</organism>
<name>A0A250WX52_9CHLO</name>
<feature type="region of interest" description="Disordered" evidence="1">
    <location>
        <begin position="162"/>
        <end position="230"/>
    </location>
</feature>
<dbReference type="STRING" id="1157962.A0A250WX52"/>
<protein>
    <recommendedName>
        <fullName evidence="2">VWFA domain-containing protein</fullName>
    </recommendedName>
</protein>
<dbReference type="GO" id="GO:0005829">
    <property type="term" value="C:cytosol"/>
    <property type="evidence" value="ECO:0007669"/>
    <property type="project" value="TreeGrafter"/>
</dbReference>
<evidence type="ECO:0000259" key="2">
    <source>
        <dbReference type="Pfam" id="PF13519"/>
    </source>
</evidence>